<evidence type="ECO:0000256" key="6">
    <source>
        <dbReference type="RuleBase" id="RU004453"/>
    </source>
</evidence>
<gene>
    <name evidence="9" type="ORF">FRZ67_05220</name>
</gene>
<dbReference type="GO" id="GO:0006032">
    <property type="term" value="P:chitin catabolic process"/>
    <property type="evidence" value="ECO:0007669"/>
    <property type="project" value="TreeGrafter"/>
</dbReference>
<dbReference type="PROSITE" id="PS01095">
    <property type="entry name" value="GH18_1"/>
    <property type="match status" value="1"/>
</dbReference>
<dbReference type="RefSeq" id="WP_147188531.1">
    <property type="nucleotide sequence ID" value="NZ_CP042435.1"/>
</dbReference>
<evidence type="ECO:0000256" key="7">
    <source>
        <dbReference type="SAM" id="SignalP"/>
    </source>
</evidence>
<dbReference type="KEGG" id="pgin:FRZ67_05220"/>
<evidence type="ECO:0000256" key="5">
    <source>
        <dbReference type="RuleBase" id="RU000489"/>
    </source>
</evidence>
<feature type="signal peptide" evidence="7">
    <location>
        <begin position="1"/>
        <end position="21"/>
    </location>
</feature>
<sequence>MKIKCCLFISFFVLLLCSARSQTSIDSSVFRVVGYYSLHSAMTESVKDVPFNKLTHINLYFLNPDSLGNFPKNLSALAPFIKSAHAKNVKVLASIGGGGNHPYYAKLLRDSSRSALVNNLLSIVLKYDLDGIDVDIEDHDIDENYDNFVIELAALLHQQNKLVTAAIAIYFRGQYTDKALAQYDFVNLMSYDHTGSWAPEKPGPHSTYIQAVEDLAYFRIMRNIPKEKITLGVPFYGYGFGPTLTTPGISMNYGHIVAEFPGAELKDELDMGGGKTLYYNGIPTIKMKTTLAKAEASGIMIWQLSGDATGAKSLLETIHEAVTDNK</sequence>
<dbReference type="Gene3D" id="3.40.5.30">
    <property type="entry name" value="(Trans)glycosidases - domain 2"/>
    <property type="match status" value="1"/>
</dbReference>
<feature type="domain" description="GH18" evidence="8">
    <location>
        <begin position="30"/>
        <end position="325"/>
    </location>
</feature>
<name>A0A5B8V7G7_9BACT</name>
<reference evidence="9 10" key="1">
    <citation type="journal article" date="2016" name="Int. J. Syst. Evol. Microbiol.">
        <title>Panacibacter ginsenosidivorans gen. nov., sp. nov., with ginsenoside converting activity isolated from soil of a ginseng field.</title>
        <authorList>
            <person name="Siddiqi M.Z."/>
            <person name="Muhammad Shafi S."/>
            <person name="Choi K.D."/>
            <person name="Im W.T."/>
        </authorList>
    </citation>
    <scope>NUCLEOTIDE SEQUENCE [LARGE SCALE GENOMIC DNA]</scope>
    <source>
        <strain evidence="9 10">Gsoil1550</strain>
    </source>
</reference>
<evidence type="ECO:0000313" key="10">
    <source>
        <dbReference type="Proteomes" id="UP000321533"/>
    </source>
</evidence>
<feature type="chain" id="PRO_5022879008" description="chitinase" evidence="7">
    <location>
        <begin position="22"/>
        <end position="326"/>
    </location>
</feature>
<evidence type="ECO:0000259" key="8">
    <source>
        <dbReference type="PROSITE" id="PS51910"/>
    </source>
</evidence>
<dbReference type="PANTHER" id="PTHR11177:SF317">
    <property type="entry name" value="CHITINASE 12-RELATED"/>
    <property type="match status" value="1"/>
</dbReference>
<dbReference type="Gene3D" id="3.20.20.80">
    <property type="entry name" value="Glycosidases"/>
    <property type="match status" value="1"/>
</dbReference>
<evidence type="ECO:0000313" key="9">
    <source>
        <dbReference type="EMBL" id="QEC66731.1"/>
    </source>
</evidence>
<dbReference type="PROSITE" id="PS51910">
    <property type="entry name" value="GH18_2"/>
    <property type="match status" value="1"/>
</dbReference>
<dbReference type="InterPro" id="IPR050314">
    <property type="entry name" value="Glycosyl_Hydrlase_18"/>
</dbReference>
<evidence type="ECO:0000256" key="2">
    <source>
        <dbReference type="ARBA" id="ARBA00012729"/>
    </source>
</evidence>
<comment type="similarity">
    <text evidence="6">Belongs to the glycosyl hydrolase 18 family.</text>
</comment>
<keyword evidence="7" id="KW-0732">Signal</keyword>
<dbReference type="InterPro" id="IPR017853">
    <property type="entry name" value="GH"/>
</dbReference>
<dbReference type="InterPro" id="IPR001579">
    <property type="entry name" value="Glyco_hydro_18_chit_AS"/>
</dbReference>
<proteinExistence type="inferred from homology"/>
<dbReference type="GO" id="GO:0005975">
    <property type="term" value="P:carbohydrate metabolic process"/>
    <property type="evidence" value="ECO:0007669"/>
    <property type="project" value="InterPro"/>
</dbReference>
<dbReference type="GO" id="GO:0005576">
    <property type="term" value="C:extracellular region"/>
    <property type="evidence" value="ECO:0007669"/>
    <property type="project" value="TreeGrafter"/>
</dbReference>
<evidence type="ECO:0000256" key="1">
    <source>
        <dbReference type="ARBA" id="ARBA00000822"/>
    </source>
</evidence>
<dbReference type="InterPro" id="IPR001223">
    <property type="entry name" value="Glyco_hydro18_cat"/>
</dbReference>
<dbReference type="EMBL" id="CP042435">
    <property type="protein sequence ID" value="QEC66731.1"/>
    <property type="molecule type" value="Genomic_DNA"/>
</dbReference>
<organism evidence="9 10">
    <name type="scientific">Panacibacter ginsenosidivorans</name>
    <dbReference type="NCBI Taxonomy" id="1813871"/>
    <lineage>
        <taxon>Bacteria</taxon>
        <taxon>Pseudomonadati</taxon>
        <taxon>Bacteroidota</taxon>
        <taxon>Chitinophagia</taxon>
        <taxon>Chitinophagales</taxon>
        <taxon>Chitinophagaceae</taxon>
        <taxon>Panacibacter</taxon>
    </lineage>
</organism>
<comment type="catalytic activity">
    <reaction evidence="1">
        <text>Random endo-hydrolysis of N-acetyl-beta-D-glucosaminide (1-&gt;4)-beta-linkages in chitin and chitodextrins.</text>
        <dbReference type="EC" id="3.2.1.14"/>
    </reaction>
</comment>
<evidence type="ECO:0000256" key="4">
    <source>
        <dbReference type="ARBA" id="ARBA00023295"/>
    </source>
</evidence>
<protein>
    <recommendedName>
        <fullName evidence="2">chitinase</fullName>
        <ecNumber evidence="2">3.2.1.14</ecNumber>
    </recommendedName>
</protein>
<evidence type="ECO:0000256" key="3">
    <source>
        <dbReference type="ARBA" id="ARBA00022801"/>
    </source>
</evidence>
<dbReference type="EC" id="3.2.1.14" evidence="2"/>
<dbReference type="GO" id="GO:0008843">
    <property type="term" value="F:endochitinase activity"/>
    <property type="evidence" value="ECO:0007669"/>
    <property type="project" value="UniProtKB-EC"/>
</dbReference>
<keyword evidence="10" id="KW-1185">Reference proteome</keyword>
<dbReference type="AlphaFoldDB" id="A0A5B8V7G7"/>
<keyword evidence="4 5" id="KW-0326">Glycosidase</keyword>
<dbReference type="Pfam" id="PF00704">
    <property type="entry name" value="Glyco_hydro_18"/>
    <property type="match status" value="1"/>
</dbReference>
<keyword evidence="3 5" id="KW-0378">Hydrolase</keyword>
<dbReference type="InterPro" id="IPR011583">
    <property type="entry name" value="Chitinase_II/V-like_cat"/>
</dbReference>
<accession>A0A5B8V7G7</accession>
<dbReference type="PANTHER" id="PTHR11177">
    <property type="entry name" value="CHITINASE"/>
    <property type="match status" value="1"/>
</dbReference>
<dbReference type="GO" id="GO:0008061">
    <property type="term" value="F:chitin binding"/>
    <property type="evidence" value="ECO:0007669"/>
    <property type="project" value="InterPro"/>
</dbReference>
<dbReference type="SUPFAM" id="SSF51445">
    <property type="entry name" value="(Trans)glycosidases"/>
    <property type="match status" value="1"/>
</dbReference>
<dbReference type="Proteomes" id="UP000321533">
    <property type="component" value="Chromosome"/>
</dbReference>
<dbReference type="SMART" id="SM00636">
    <property type="entry name" value="Glyco_18"/>
    <property type="match status" value="1"/>
</dbReference>